<dbReference type="AlphaFoldDB" id="A0A179GTF9"/>
<name>A0A179GTF9_PURLI</name>
<protein>
    <submittedName>
        <fullName evidence="2">Uncharacterized protein</fullName>
    </submittedName>
</protein>
<sequence>MLPADDATIRENLSARLLASNSHRASIEARQPLQRHTAEIIDAKQGQLHLSKSLTHGRGRTDVCLC</sequence>
<proteinExistence type="predicted"/>
<gene>
    <name evidence="1" type="ORF">VFPBJ_09591</name>
    <name evidence="2" type="ORF">VFPFJ_09700</name>
</gene>
<organism evidence="2 3">
    <name type="scientific">Purpureocillium lilacinum</name>
    <name type="common">Paecilomyces lilacinus</name>
    <dbReference type="NCBI Taxonomy" id="33203"/>
    <lineage>
        <taxon>Eukaryota</taxon>
        <taxon>Fungi</taxon>
        <taxon>Dikarya</taxon>
        <taxon>Ascomycota</taxon>
        <taxon>Pezizomycotina</taxon>
        <taxon>Sordariomycetes</taxon>
        <taxon>Hypocreomycetidae</taxon>
        <taxon>Hypocreales</taxon>
        <taxon>Ophiocordycipitaceae</taxon>
        <taxon>Purpureocillium</taxon>
    </lineage>
</organism>
<evidence type="ECO:0000313" key="1">
    <source>
        <dbReference type="EMBL" id="OAQ75618.1"/>
    </source>
</evidence>
<evidence type="ECO:0000313" key="2">
    <source>
        <dbReference type="EMBL" id="OAQ81245.1"/>
    </source>
</evidence>
<reference evidence="2 3" key="1">
    <citation type="submission" date="2016-02" db="EMBL/GenBank/DDBJ databases">
        <title>Biosynthesis of antibiotic leucinostatins and their inhibition on Phytophthora in bio-control Purpureocillium lilacinum.</title>
        <authorList>
            <person name="Wang G."/>
            <person name="Liu Z."/>
            <person name="Lin R."/>
            <person name="Li E."/>
            <person name="Mao Z."/>
            <person name="Ling J."/>
            <person name="Yin W."/>
            <person name="Xie B."/>
        </authorList>
    </citation>
    <scope>NUCLEOTIDE SEQUENCE [LARGE SCALE GENOMIC DNA]</scope>
    <source>
        <strain evidence="1">PLBJ-1</strain>
        <strain evidence="2">PLFJ-1</strain>
    </source>
</reference>
<dbReference type="Proteomes" id="UP000078240">
    <property type="component" value="Unassembled WGS sequence"/>
</dbReference>
<accession>A0A179GTF9</accession>
<dbReference type="EMBL" id="LSBI01000009">
    <property type="protein sequence ID" value="OAQ81245.1"/>
    <property type="molecule type" value="Genomic_DNA"/>
</dbReference>
<evidence type="ECO:0000313" key="3">
    <source>
        <dbReference type="Proteomes" id="UP000078340"/>
    </source>
</evidence>
<comment type="caution">
    <text evidence="2">The sequence shown here is derived from an EMBL/GenBank/DDBJ whole genome shotgun (WGS) entry which is preliminary data.</text>
</comment>
<dbReference type="EMBL" id="LSBH01000008">
    <property type="protein sequence ID" value="OAQ75618.1"/>
    <property type="molecule type" value="Genomic_DNA"/>
</dbReference>
<dbReference type="Proteomes" id="UP000078340">
    <property type="component" value="Unassembled WGS sequence"/>
</dbReference>